<evidence type="ECO:0000313" key="2">
    <source>
        <dbReference type="Proteomes" id="UP001235840"/>
    </source>
</evidence>
<gene>
    <name evidence="1" type="ORF">J2S11_000750</name>
</gene>
<sequence length="85" mass="10064">MNQEELRVYCTLVKRGKPAASIPLQNRHVKEAKEIVEQEEGLQTYTEELYEGWVTFWVYKYPHILEVIKSSPQTPQNSVRPLDFR</sequence>
<proteinExistence type="predicted"/>
<organism evidence="1 2">
    <name type="scientific">Caldalkalibacillus horti</name>
    <dbReference type="NCBI Taxonomy" id="77523"/>
    <lineage>
        <taxon>Bacteria</taxon>
        <taxon>Bacillati</taxon>
        <taxon>Bacillota</taxon>
        <taxon>Bacilli</taxon>
        <taxon>Bacillales</taxon>
        <taxon>Bacillaceae</taxon>
        <taxon>Caldalkalibacillus</taxon>
    </lineage>
</organism>
<evidence type="ECO:0000313" key="1">
    <source>
        <dbReference type="EMBL" id="MDQ0164850.1"/>
    </source>
</evidence>
<reference evidence="1 2" key="1">
    <citation type="submission" date="2023-07" db="EMBL/GenBank/DDBJ databases">
        <title>Genomic Encyclopedia of Type Strains, Phase IV (KMG-IV): sequencing the most valuable type-strain genomes for metagenomic binning, comparative biology and taxonomic classification.</title>
        <authorList>
            <person name="Goeker M."/>
        </authorList>
    </citation>
    <scope>NUCLEOTIDE SEQUENCE [LARGE SCALE GENOMIC DNA]</scope>
    <source>
        <strain evidence="1 2">DSM 12751</strain>
    </source>
</reference>
<protein>
    <submittedName>
        <fullName evidence="1">Uncharacterized protein</fullName>
    </submittedName>
</protein>
<dbReference type="Proteomes" id="UP001235840">
    <property type="component" value="Unassembled WGS sequence"/>
</dbReference>
<dbReference type="EMBL" id="JAUSTY010000002">
    <property type="protein sequence ID" value="MDQ0164850.1"/>
    <property type="molecule type" value="Genomic_DNA"/>
</dbReference>
<dbReference type="RefSeq" id="WP_307391068.1">
    <property type="nucleotide sequence ID" value="NZ_BAAADK010000018.1"/>
</dbReference>
<accession>A0ABT9VW49</accession>
<name>A0ABT9VW49_9BACI</name>
<comment type="caution">
    <text evidence="1">The sequence shown here is derived from an EMBL/GenBank/DDBJ whole genome shotgun (WGS) entry which is preliminary data.</text>
</comment>
<keyword evidence="2" id="KW-1185">Reference proteome</keyword>